<evidence type="ECO:0000313" key="3">
    <source>
        <dbReference type="Proteomes" id="UP000179243"/>
    </source>
</evidence>
<gene>
    <name evidence="2" type="ORF">A2519_03080</name>
</gene>
<feature type="chain" id="PRO_5009528406" description="Lipid A deacylase LpxR family protein" evidence="1">
    <location>
        <begin position="20"/>
        <end position="305"/>
    </location>
</feature>
<name>A0A1F7F587_UNCRA</name>
<dbReference type="EMBL" id="MFYX01000118">
    <property type="protein sequence ID" value="OGK01820.1"/>
    <property type="molecule type" value="Genomic_DNA"/>
</dbReference>
<dbReference type="AlphaFoldDB" id="A0A1F7F587"/>
<evidence type="ECO:0008006" key="4">
    <source>
        <dbReference type="Google" id="ProtNLM"/>
    </source>
</evidence>
<evidence type="ECO:0000256" key="1">
    <source>
        <dbReference type="SAM" id="SignalP"/>
    </source>
</evidence>
<feature type="signal peptide" evidence="1">
    <location>
        <begin position="1"/>
        <end position="19"/>
    </location>
</feature>
<reference evidence="2 3" key="1">
    <citation type="journal article" date="2016" name="Nat. Commun.">
        <title>Thousands of microbial genomes shed light on interconnected biogeochemical processes in an aquifer system.</title>
        <authorList>
            <person name="Anantharaman K."/>
            <person name="Brown C.T."/>
            <person name="Hug L.A."/>
            <person name="Sharon I."/>
            <person name="Castelle C.J."/>
            <person name="Probst A.J."/>
            <person name="Thomas B.C."/>
            <person name="Singh A."/>
            <person name="Wilkins M.J."/>
            <person name="Karaoz U."/>
            <person name="Brodie E.L."/>
            <person name="Williams K.H."/>
            <person name="Hubbard S.S."/>
            <person name="Banfield J.F."/>
        </authorList>
    </citation>
    <scope>NUCLEOTIDE SEQUENCE [LARGE SCALE GENOMIC DNA]</scope>
</reference>
<dbReference type="Proteomes" id="UP000179243">
    <property type="component" value="Unassembled WGS sequence"/>
</dbReference>
<protein>
    <recommendedName>
        <fullName evidence="4">Lipid A deacylase LpxR family protein</fullName>
    </recommendedName>
</protein>
<sequence>MKTCIILICLVFSSLWSQTGNTISKNDFNFALQSGYLYSRTDNAYFKNRGAWSFETGFVSFYTEKVPRVTNPDWQERLFLQVPFGFEIFPSDNIALQINSDAIAEFPRHPVLHHSIGGNSPRFRTKIKLLDEKPYVPALALTVGVTFSSAKPFNIWTRRHNYDESNGLAGPGTGVADYLLLITASKHLTTRNFIHARCGLLPMGDPTIGDTSLPFMGSSQADEIPYGISLETNVNDHWTLKNEVAGMYGILESTPMAHYSVFRTQATRTLGTIHLTLNVEKGLTRYSDDWVAGMYVKFDFGATPK</sequence>
<accession>A0A1F7F587</accession>
<comment type="caution">
    <text evidence="2">The sequence shown here is derived from an EMBL/GenBank/DDBJ whole genome shotgun (WGS) entry which is preliminary data.</text>
</comment>
<evidence type="ECO:0000313" key="2">
    <source>
        <dbReference type="EMBL" id="OGK01820.1"/>
    </source>
</evidence>
<keyword evidence="1" id="KW-0732">Signal</keyword>
<proteinExistence type="predicted"/>
<organism evidence="2 3">
    <name type="scientific">Candidatus Raymondbacteria bacterium RIFOXYD12_FULL_49_13</name>
    <dbReference type="NCBI Taxonomy" id="1817890"/>
    <lineage>
        <taxon>Bacteria</taxon>
        <taxon>Raymondiibacteriota</taxon>
    </lineage>
</organism>